<keyword evidence="1 4" id="KW-0808">Transferase</keyword>
<dbReference type="Gene3D" id="3.90.70.10">
    <property type="entry name" value="Cysteine proteinases"/>
    <property type="match status" value="1"/>
</dbReference>
<dbReference type="InterPro" id="IPR016181">
    <property type="entry name" value="Acyl_CoA_acyltransferase"/>
</dbReference>
<name>A0A2Z2NSJ1_9GAMM</name>
<dbReference type="Gene3D" id="3.40.630.30">
    <property type="match status" value="1"/>
</dbReference>
<sequence length="379" mass="42291">MNAITFPKTTSSQLIRLATLEDVDKLVALENLCFSGDRINRRQFRWMITRANAQLNVCMESDELTGYVLVLFHKGTSLARLYSLAVSPLHRGSGLGRLLLDEAAQMALSHQCVYLRLEVDPRNVKAVALYERNGYKLFGTHEDYYQDHGDALRYQKRILSTSPSISHTVPYYEQTLDFSCGPASLIMAMRALDPSLQADRTLELQLWREATTIYMTSGHGGCSPHGLALAAHRRGFHARLMLNDSGPLFLDGVRRADKKAVLELVHEDFLTQIGQTDIEVSYAGFDSAALVTALSSGCVPLVLISSWRFNDNKAPHWVVLVAADDSFVYLHDPDVDAQLSKAPGDTQSVPVRIDDFERMIHFGQSRMQAAMCLCPPLTE</sequence>
<dbReference type="InterPro" id="IPR050680">
    <property type="entry name" value="YpeA/RimI_acetyltransf"/>
</dbReference>
<dbReference type="SUPFAM" id="SSF55729">
    <property type="entry name" value="Acyl-CoA N-acyltransferases (Nat)"/>
    <property type="match status" value="1"/>
</dbReference>
<organism evidence="4 5">
    <name type="scientific">Granulosicoccus antarcticus IMCC3135</name>
    <dbReference type="NCBI Taxonomy" id="1192854"/>
    <lineage>
        <taxon>Bacteria</taxon>
        <taxon>Pseudomonadati</taxon>
        <taxon>Pseudomonadota</taxon>
        <taxon>Gammaproteobacteria</taxon>
        <taxon>Chromatiales</taxon>
        <taxon>Granulosicoccaceae</taxon>
        <taxon>Granulosicoccus</taxon>
    </lineage>
</organism>
<gene>
    <name evidence="4" type="primary">mshD</name>
    <name evidence="4" type="ORF">IMCC3135_13150</name>
</gene>
<dbReference type="KEGG" id="gai:IMCC3135_13150"/>
<dbReference type="EC" id="2.3.1.189" evidence="4"/>
<proteinExistence type="predicted"/>
<dbReference type="AlphaFoldDB" id="A0A2Z2NSJ1"/>
<evidence type="ECO:0000256" key="2">
    <source>
        <dbReference type="ARBA" id="ARBA00023315"/>
    </source>
</evidence>
<evidence type="ECO:0000313" key="5">
    <source>
        <dbReference type="Proteomes" id="UP000250079"/>
    </source>
</evidence>
<protein>
    <submittedName>
        <fullName evidence="4">Mycothiol acetyltransferase</fullName>
        <ecNumber evidence="4">2.3.1.189</ecNumber>
    </submittedName>
</protein>
<feature type="domain" description="N-acetyltransferase" evidence="3">
    <location>
        <begin position="13"/>
        <end position="159"/>
    </location>
</feature>
<dbReference type="PANTHER" id="PTHR43420">
    <property type="entry name" value="ACETYLTRANSFERASE"/>
    <property type="match status" value="1"/>
</dbReference>
<dbReference type="RefSeq" id="WP_088918009.1">
    <property type="nucleotide sequence ID" value="NZ_CP018632.1"/>
</dbReference>
<dbReference type="Proteomes" id="UP000250079">
    <property type="component" value="Chromosome"/>
</dbReference>
<keyword evidence="2 4" id="KW-0012">Acyltransferase</keyword>
<dbReference type="InterPro" id="IPR000182">
    <property type="entry name" value="GNAT_dom"/>
</dbReference>
<dbReference type="GO" id="GO:0035447">
    <property type="term" value="F:mycothiol synthase activity"/>
    <property type="evidence" value="ECO:0007669"/>
    <property type="project" value="UniProtKB-EC"/>
</dbReference>
<evidence type="ECO:0000259" key="3">
    <source>
        <dbReference type="PROSITE" id="PS51186"/>
    </source>
</evidence>
<dbReference type="Pfam" id="PF00583">
    <property type="entry name" value="Acetyltransf_1"/>
    <property type="match status" value="1"/>
</dbReference>
<dbReference type="CDD" id="cd04301">
    <property type="entry name" value="NAT_SF"/>
    <property type="match status" value="1"/>
</dbReference>
<dbReference type="OrthoDB" id="27442at2"/>
<evidence type="ECO:0000313" key="4">
    <source>
        <dbReference type="EMBL" id="ASJ72718.1"/>
    </source>
</evidence>
<dbReference type="InterPro" id="IPR021770">
    <property type="entry name" value="DUF3335"/>
</dbReference>
<evidence type="ECO:0000256" key="1">
    <source>
        <dbReference type="ARBA" id="ARBA00022679"/>
    </source>
</evidence>
<dbReference type="EMBL" id="CP018632">
    <property type="protein sequence ID" value="ASJ72718.1"/>
    <property type="molecule type" value="Genomic_DNA"/>
</dbReference>
<reference evidence="4 5" key="1">
    <citation type="submission" date="2016-12" db="EMBL/GenBank/DDBJ databases">
        <authorList>
            <person name="Song W.-J."/>
            <person name="Kurnit D.M."/>
        </authorList>
    </citation>
    <scope>NUCLEOTIDE SEQUENCE [LARGE SCALE GENOMIC DNA]</scope>
    <source>
        <strain evidence="4 5">IMCC3135</strain>
    </source>
</reference>
<keyword evidence="5" id="KW-1185">Reference proteome</keyword>
<dbReference type="PROSITE" id="PS51186">
    <property type="entry name" value="GNAT"/>
    <property type="match status" value="1"/>
</dbReference>
<dbReference type="Pfam" id="PF11814">
    <property type="entry name" value="DUF3335"/>
    <property type="match status" value="1"/>
</dbReference>
<accession>A0A2Z2NSJ1</accession>